<name>A0A0E1W271_BURPE</name>
<accession>A0A0E1W271</accession>
<dbReference type="HOGENOM" id="CLU_184283_0_0_4"/>
<dbReference type="Proteomes" id="UP000001812">
    <property type="component" value="Chromosome I"/>
</dbReference>
<dbReference type="AlphaFoldDB" id="A0A0E1W271"/>
<evidence type="ECO:0000313" key="1">
    <source>
        <dbReference type="EMBL" id="EET06509.1"/>
    </source>
</evidence>
<proteinExistence type="predicted"/>
<protein>
    <submittedName>
        <fullName evidence="1">Putative lipoprotein</fullName>
    </submittedName>
</protein>
<sequence length="95" mass="9958">MRASVSTRPAGSPPGAERACALAIRRRCTQSPSYTVAVLYTRRCAAFYDSGYEPTSQGRPTMKGLIIPPLLASAMLAGGAVYPTEPAVGVDVRIG</sequence>
<keyword evidence="1" id="KW-0449">Lipoprotein</keyword>
<reference evidence="1" key="1">
    <citation type="submission" date="2009-05" db="EMBL/GenBank/DDBJ databases">
        <authorList>
            <person name="Harkins D.M."/>
            <person name="DeShazer D."/>
            <person name="Woods D.E."/>
            <person name="Brinkac L.M."/>
            <person name="Brown K.A."/>
            <person name="Hung G.C."/>
            <person name="Tuanyok A."/>
            <person name="Zhang B."/>
            <person name="Nierman W.C."/>
        </authorList>
    </citation>
    <scope>NUCLEOTIDE SEQUENCE [LARGE SCALE GENOMIC DNA]</scope>
    <source>
        <strain evidence="1">1710a</strain>
    </source>
</reference>
<gene>
    <name evidence="1" type="ORF">BURPS1710A_2622</name>
</gene>
<organism evidence="1">
    <name type="scientific">Burkholderia pseudomallei 1710a</name>
    <dbReference type="NCBI Taxonomy" id="320371"/>
    <lineage>
        <taxon>Bacteria</taxon>
        <taxon>Pseudomonadati</taxon>
        <taxon>Pseudomonadota</taxon>
        <taxon>Betaproteobacteria</taxon>
        <taxon>Burkholderiales</taxon>
        <taxon>Burkholderiaceae</taxon>
        <taxon>Burkholderia</taxon>
        <taxon>pseudomallei group</taxon>
    </lineage>
</organism>
<dbReference type="EMBL" id="CM000832">
    <property type="protein sequence ID" value="EET06509.1"/>
    <property type="molecule type" value="Genomic_DNA"/>
</dbReference>